<dbReference type="Pfam" id="PF00174">
    <property type="entry name" value="Oxidored_molyb"/>
    <property type="match status" value="1"/>
</dbReference>
<dbReference type="GO" id="GO:0020037">
    <property type="term" value="F:heme binding"/>
    <property type="evidence" value="ECO:0007669"/>
    <property type="project" value="TreeGrafter"/>
</dbReference>
<feature type="domain" description="Oxidoreductase molybdopterin-binding" evidence="5">
    <location>
        <begin position="102"/>
        <end position="269"/>
    </location>
</feature>
<dbReference type="PANTHER" id="PTHR19372">
    <property type="entry name" value="SULFITE REDUCTASE"/>
    <property type="match status" value="1"/>
</dbReference>
<evidence type="ECO:0000313" key="7">
    <source>
        <dbReference type="EMBL" id="CAA9549260.1"/>
    </source>
</evidence>
<keyword evidence="3" id="KW-0479">Metal-binding</keyword>
<dbReference type="Gene3D" id="2.60.40.650">
    <property type="match status" value="1"/>
</dbReference>
<dbReference type="InterPro" id="IPR006311">
    <property type="entry name" value="TAT_signal"/>
</dbReference>
<keyword evidence="4" id="KW-0560">Oxidoreductase</keyword>
<reference evidence="7" key="1">
    <citation type="submission" date="2020-02" db="EMBL/GenBank/DDBJ databases">
        <authorList>
            <person name="Meier V. D."/>
        </authorList>
    </citation>
    <scope>NUCLEOTIDE SEQUENCE</scope>
    <source>
        <strain evidence="7">AVDCRST_MAG33</strain>
    </source>
</reference>
<dbReference type="SUPFAM" id="SSF56524">
    <property type="entry name" value="Oxidoreductase molybdopterin-binding domain"/>
    <property type="match status" value="1"/>
</dbReference>
<evidence type="ECO:0000256" key="1">
    <source>
        <dbReference type="ARBA" id="ARBA00001924"/>
    </source>
</evidence>
<keyword evidence="2" id="KW-0500">Molybdenum</keyword>
<dbReference type="PROSITE" id="PS51318">
    <property type="entry name" value="TAT"/>
    <property type="match status" value="1"/>
</dbReference>
<proteinExistence type="predicted"/>
<dbReference type="GO" id="GO:0030151">
    <property type="term" value="F:molybdenum ion binding"/>
    <property type="evidence" value="ECO:0007669"/>
    <property type="project" value="InterPro"/>
</dbReference>
<dbReference type="InterPro" id="IPR036374">
    <property type="entry name" value="OxRdtase_Mopterin-bd_sf"/>
</dbReference>
<dbReference type="AlphaFoldDB" id="A0A6J4UFG2"/>
<dbReference type="InterPro" id="IPR014756">
    <property type="entry name" value="Ig_E-set"/>
</dbReference>
<name>A0A6J4UFG2_9BACT</name>
<dbReference type="EMBL" id="CADCWK010000063">
    <property type="protein sequence ID" value="CAA9549260.1"/>
    <property type="molecule type" value="Genomic_DNA"/>
</dbReference>
<dbReference type="InterPro" id="IPR000572">
    <property type="entry name" value="OxRdtase_Mopterin-bd_dom"/>
</dbReference>
<evidence type="ECO:0000256" key="3">
    <source>
        <dbReference type="ARBA" id="ARBA00022723"/>
    </source>
</evidence>
<dbReference type="Gene3D" id="3.90.420.10">
    <property type="entry name" value="Oxidoreductase, molybdopterin-binding domain"/>
    <property type="match status" value="1"/>
</dbReference>
<dbReference type="InterPro" id="IPR008335">
    <property type="entry name" value="Mopterin_OxRdtase_euk"/>
</dbReference>
<organism evidence="7">
    <name type="scientific">uncultured Thermomicrobiales bacterium</name>
    <dbReference type="NCBI Taxonomy" id="1645740"/>
    <lineage>
        <taxon>Bacteria</taxon>
        <taxon>Pseudomonadati</taxon>
        <taxon>Thermomicrobiota</taxon>
        <taxon>Thermomicrobia</taxon>
        <taxon>Thermomicrobiales</taxon>
        <taxon>environmental samples</taxon>
    </lineage>
</organism>
<comment type="cofactor">
    <cofactor evidence="1">
        <name>Mo-molybdopterin</name>
        <dbReference type="ChEBI" id="CHEBI:71302"/>
    </cofactor>
</comment>
<dbReference type="PRINTS" id="PR00407">
    <property type="entry name" value="EUMOPTERIN"/>
</dbReference>
<feature type="domain" description="Moybdenum cofactor oxidoreductase dimerisation" evidence="6">
    <location>
        <begin position="291"/>
        <end position="402"/>
    </location>
</feature>
<dbReference type="SUPFAM" id="SSF81296">
    <property type="entry name" value="E set domains"/>
    <property type="match status" value="1"/>
</dbReference>
<evidence type="ECO:0000259" key="5">
    <source>
        <dbReference type="Pfam" id="PF00174"/>
    </source>
</evidence>
<evidence type="ECO:0000259" key="6">
    <source>
        <dbReference type="Pfam" id="PF03404"/>
    </source>
</evidence>
<accession>A0A6J4UFG2</accession>
<dbReference type="PANTHER" id="PTHR19372:SF7">
    <property type="entry name" value="SULFITE OXIDASE, MITOCHONDRIAL"/>
    <property type="match status" value="1"/>
</dbReference>
<dbReference type="Pfam" id="PF03404">
    <property type="entry name" value="Mo-co_dimer"/>
    <property type="match status" value="1"/>
</dbReference>
<protein>
    <recommendedName>
        <fullName evidence="8">Sulfite oxidase</fullName>
    </recommendedName>
</protein>
<dbReference type="CDD" id="cd02110">
    <property type="entry name" value="SO_family_Moco_dimer"/>
    <property type="match status" value="1"/>
</dbReference>
<dbReference type="InterPro" id="IPR005066">
    <property type="entry name" value="MoCF_OxRdtse_dimer"/>
</dbReference>
<evidence type="ECO:0000256" key="2">
    <source>
        <dbReference type="ARBA" id="ARBA00022505"/>
    </source>
</evidence>
<dbReference type="GO" id="GO:0043546">
    <property type="term" value="F:molybdopterin cofactor binding"/>
    <property type="evidence" value="ECO:0007669"/>
    <property type="project" value="TreeGrafter"/>
</dbReference>
<evidence type="ECO:0008006" key="8">
    <source>
        <dbReference type="Google" id="ProtNLM"/>
    </source>
</evidence>
<evidence type="ECO:0000256" key="4">
    <source>
        <dbReference type="ARBA" id="ARBA00023002"/>
    </source>
</evidence>
<sequence>MDHPVFPSPDGSPVPGAVSRRRLIGRLTAAGFSAPVIASILANTAWAQDATPEVTPSAEEVLSGLGKDTRLIQQGSTTFETPAGLFDSLLTPNELFFIRSNGPVSVEIDPAAWRLTIGGLVDQPMELSLADLEAMSPRTMTAFLECSGNSRGRFGDDPAEVEGTKWGNGAIGNAEWTGVPLADVLEMAGVQAGAVDVVCQGGDFEEMQRGLPLETAMNGDVMIVWQMNGTDIPQVNGGPVRLIVPGWGGIASTKWIVGLEVIDRAFDGYFNTESYIIVDEDETIIRPVTVQPVKSVITSVEPDETLTAGSQAISGFAWSGYGAIAMVEVSTDDGETWNEAEIVEEAGRLSWVRFSYDWDAQPGDVVLRSRATDERELQQPIEAAWNAKGYGMNAIYAVPVTVS</sequence>
<dbReference type="GO" id="GO:0006790">
    <property type="term" value="P:sulfur compound metabolic process"/>
    <property type="evidence" value="ECO:0007669"/>
    <property type="project" value="TreeGrafter"/>
</dbReference>
<dbReference type="GO" id="GO:0008482">
    <property type="term" value="F:sulfite oxidase activity"/>
    <property type="evidence" value="ECO:0007669"/>
    <property type="project" value="TreeGrafter"/>
</dbReference>
<gene>
    <name evidence="7" type="ORF">AVDCRST_MAG33-749</name>
</gene>